<feature type="chain" id="PRO_5007151208" evidence="1">
    <location>
        <begin position="27"/>
        <end position="192"/>
    </location>
</feature>
<dbReference type="RefSeq" id="WP_059139183.1">
    <property type="nucleotide sequence ID" value="NZ_LMBR01000165.1"/>
</dbReference>
<gene>
    <name evidence="2" type="ORF">ASB62_06715</name>
</gene>
<dbReference type="SUPFAM" id="SSF49785">
    <property type="entry name" value="Galactose-binding domain-like"/>
    <property type="match status" value="1"/>
</dbReference>
<comment type="caution">
    <text evidence="2">The sequence shown here is derived from an EMBL/GenBank/DDBJ whole genome shotgun (WGS) entry which is preliminary data.</text>
</comment>
<proteinExistence type="predicted"/>
<name>A0A117MMC0_CHLLI</name>
<sequence length="192" mass="20991">MRRTGFRTFLSMLSISALTLTSPVQAEIIKPVSVKGIGKYTNSLRLLIDGRTPLQGAAFDDPSCVYWYNPSVSFVIDLGALYMITGITMQVDNNDNYRLSCSRDGRQYTTVLYLGSETGEIQWGMETVSTGKGHKEYLQDLRFTPSPARYIKLSASGGDLIYAASEILVTGTRAVNLMPQQNSGGTKPAAVD</sequence>
<reference evidence="2 3" key="1">
    <citation type="submission" date="2015-10" db="EMBL/GenBank/DDBJ databases">
        <title>Draft Genome Sequence of Chlorobium limicola strain Frasassi Growing under Artificial Lighting in the Frasassi Cave System.</title>
        <authorList>
            <person name="Mansor M."/>
            <person name="Macalady J."/>
        </authorList>
    </citation>
    <scope>NUCLEOTIDE SEQUENCE [LARGE SCALE GENOMIC DNA]</scope>
    <source>
        <strain evidence="2 3">Frasassi</strain>
    </source>
</reference>
<protein>
    <submittedName>
        <fullName evidence="2">Uncharacterized protein</fullName>
    </submittedName>
</protein>
<keyword evidence="3" id="KW-1185">Reference proteome</keyword>
<evidence type="ECO:0000256" key="1">
    <source>
        <dbReference type="SAM" id="SignalP"/>
    </source>
</evidence>
<organism evidence="2 3">
    <name type="scientific">Chlorobium limicola</name>
    <dbReference type="NCBI Taxonomy" id="1092"/>
    <lineage>
        <taxon>Bacteria</taxon>
        <taxon>Pseudomonadati</taxon>
        <taxon>Chlorobiota</taxon>
        <taxon>Chlorobiia</taxon>
        <taxon>Chlorobiales</taxon>
        <taxon>Chlorobiaceae</taxon>
        <taxon>Chlorobium/Pelodictyon group</taxon>
        <taxon>Chlorobium</taxon>
    </lineage>
</organism>
<dbReference type="AlphaFoldDB" id="A0A117MMC0"/>
<feature type="signal peptide" evidence="1">
    <location>
        <begin position="1"/>
        <end position="26"/>
    </location>
</feature>
<accession>A0A117MMC0</accession>
<dbReference type="Proteomes" id="UP000053937">
    <property type="component" value="Unassembled WGS sequence"/>
</dbReference>
<dbReference type="EMBL" id="LMBR01000165">
    <property type="protein sequence ID" value="KUL25239.1"/>
    <property type="molecule type" value="Genomic_DNA"/>
</dbReference>
<evidence type="ECO:0000313" key="2">
    <source>
        <dbReference type="EMBL" id="KUL25239.1"/>
    </source>
</evidence>
<dbReference type="InterPro" id="IPR008979">
    <property type="entry name" value="Galactose-bd-like_sf"/>
</dbReference>
<keyword evidence="1" id="KW-0732">Signal</keyword>
<evidence type="ECO:0000313" key="3">
    <source>
        <dbReference type="Proteomes" id="UP000053937"/>
    </source>
</evidence>
<dbReference type="OrthoDB" id="597455at2"/>
<dbReference type="Gene3D" id="2.60.120.260">
    <property type="entry name" value="Galactose-binding domain-like"/>
    <property type="match status" value="1"/>
</dbReference>